<dbReference type="Pfam" id="PF07690">
    <property type="entry name" value="MFS_1"/>
    <property type="match status" value="1"/>
</dbReference>
<keyword evidence="6 8" id="KW-0472">Membrane</keyword>
<evidence type="ECO:0000256" key="8">
    <source>
        <dbReference type="SAM" id="Phobius"/>
    </source>
</evidence>
<gene>
    <name evidence="9" type="ORF">UA08_01206</name>
</gene>
<dbReference type="PANTHER" id="PTHR20772">
    <property type="entry name" value="PROTEIN FMP42"/>
    <property type="match status" value="1"/>
</dbReference>
<dbReference type="InterPro" id="IPR052599">
    <property type="entry name" value="SLC43A_AATransporter"/>
</dbReference>
<dbReference type="InterPro" id="IPR011701">
    <property type="entry name" value="MFS"/>
</dbReference>
<evidence type="ECO:0008006" key="11">
    <source>
        <dbReference type="Google" id="ProtNLM"/>
    </source>
</evidence>
<evidence type="ECO:0000256" key="3">
    <source>
        <dbReference type="ARBA" id="ARBA00022448"/>
    </source>
</evidence>
<dbReference type="RefSeq" id="XP_020123654.1">
    <property type="nucleotide sequence ID" value="XM_020261624.1"/>
</dbReference>
<dbReference type="SUPFAM" id="SSF103473">
    <property type="entry name" value="MFS general substrate transporter"/>
    <property type="match status" value="1"/>
</dbReference>
<feature type="transmembrane region" description="Helical" evidence="8">
    <location>
        <begin position="512"/>
        <end position="532"/>
    </location>
</feature>
<evidence type="ECO:0000256" key="5">
    <source>
        <dbReference type="ARBA" id="ARBA00022989"/>
    </source>
</evidence>
<comment type="caution">
    <text evidence="9">The sequence shown here is derived from an EMBL/GenBank/DDBJ whole genome shotgun (WGS) entry which is preliminary data.</text>
</comment>
<feature type="transmembrane region" description="Helical" evidence="8">
    <location>
        <begin position="206"/>
        <end position="226"/>
    </location>
</feature>
<comment type="similarity">
    <text evidence="2">Belongs to the SLC43A transporter (TC 2.A.1.44) family.</text>
</comment>
<feature type="compositionally biased region" description="Polar residues" evidence="7">
    <location>
        <begin position="423"/>
        <end position="437"/>
    </location>
</feature>
<feature type="region of interest" description="Disordered" evidence="7">
    <location>
        <begin position="423"/>
        <end position="451"/>
    </location>
</feature>
<feature type="transmembrane region" description="Helical" evidence="8">
    <location>
        <begin position="633"/>
        <end position="651"/>
    </location>
</feature>
<keyword evidence="4 8" id="KW-0812">Transmembrane</keyword>
<proteinExistence type="inferred from homology"/>
<dbReference type="EMBL" id="LFMY01000002">
    <property type="protein sequence ID" value="OKL63533.1"/>
    <property type="molecule type" value="Genomic_DNA"/>
</dbReference>
<evidence type="ECO:0000256" key="4">
    <source>
        <dbReference type="ARBA" id="ARBA00022692"/>
    </source>
</evidence>
<feature type="transmembrane region" description="Helical" evidence="8">
    <location>
        <begin position="233"/>
        <end position="253"/>
    </location>
</feature>
<dbReference type="InterPro" id="IPR036259">
    <property type="entry name" value="MFS_trans_sf"/>
</dbReference>
<accession>A0A1Q5QC72</accession>
<protein>
    <recommendedName>
        <fullName evidence="11">Protein FMP42</fullName>
    </recommendedName>
</protein>
<evidence type="ECO:0000313" key="9">
    <source>
        <dbReference type="EMBL" id="OKL63533.1"/>
    </source>
</evidence>
<dbReference type="GeneID" id="31000961"/>
<dbReference type="GO" id="GO:0022857">
    <property type="term" value="F:transmembrane transporter activity"/>
    <property type="evidence" value="ECO:0007669"/>
    <property type="project" value="InterPro"/>
</dbReference>
<feature type="region of interest" description="Disordered" evidence="7">
    <location>
        <begin position="28"/>
        <end position="47"/>
    </location>
</feature>
<feature type="transmembrane region" description="Helical" evidence="8">
    <location>
        <begin position="148"/>
        <end position="171"/>
    </location>
</feature>
<feature type="transmembrane region" description="Helical" evidence="8">
    <location>
        <begin position="594"/>
        <end position="613"/>
    </location>
</feature>
<evidence type="ECO:0000256" key="2">
    <source>
        <dbReference type="ARBA" id="ARBA00006595"/>
    </source>
</evidence>
<feature type="transmembrane region" description="Helical" evidence="8">
    <location>
        <begin position="291"/>
        <end position="313"/>
    </location>
</feature>
<dbReference type="STRING" id="1441469.A0A1Q5QC72"/>
<feature type="region of interest" description="Disordered" evidence="7">
    <location>
        <begin position="373"/>
        <end position="393"/>
    </location>
</feature>
<feature type="transmembrane region" description="Helical" evidence="8">
    <location>
        <begin position="539"/>
        <end position="557"/>
    </location>
</feature>
<keyword evidence="10" id="KW-1185">Reference proteome</keyword>
<dbReference type="Gene3D" id="1.20.1250.20">
    <property type="entry name" value="MFS general substrate transporter like domains"/>
    <property type="match status" value="1"/>
</dbReference>
<feature type="transmembrane region" description="Helical" evidence="8">
    <location>
        <begin position="470"/>
        <end position="492"/>
    </location>
</feature>
<keyword evidence="3" id="KW-0813">Transport</keyword>
<dbReference type="OrthoDB" id="330047at2759"/>
<keyword evidence="5 8" id="KW-1133">Transmembrane helix</keyword>
<sequence>MSLGRVSYLESWEHHPPPFIQRRSFSDRQISGDGESTSHQGQEEVSEADAAFLPSSSLPSSFPSRAVRHKLSFNPYAGRGWTHSSAAETDDEHISLLGSDIGPGSNISDLVQARVAEEGVAAEAVFHDPKWDTAETTPAFEVSSRKRIIQVIVAVTYCLLAAGPVFGFAAIKPVFIREGVYRNRCTKEELDQGFGLCYGQETRLNLMFTIAAVATNICALPVGTLLDTYGPRVSGVIGSVLLAIGAGLLVIASHMPFDAYILGYLFLALGGPFVFISSFQLSNAFPTHSGLILSLLTGAFDASSALFLIFRLINEKGKGKFTVQRFFTVYLAVPVFILLAELFIMPKTSYKTAGELVLQAEQIIVAEANDTVDESLPEPGEAERQREHRRTRRQSIVSNIQGLLDANDRKIDDQIFQESNPEIANHGSQQQSLQQPDKPSPAKSHNKHRAGGVWGAMHGASAFQQIKSPWFILITVFTVLQMLRINYFVATIRSQYDYLLDSRELSRSLNEFFDLALPVGGLIAIPFIGTVLDNASTAVVLFALVTTSAIIGILGCLPGNIGFGYANVVLFVAYRPFYYTAVSDYVAKAFGFQTFGKVYGLVIALAGICNFLQTGLDALTFKVFDRNPIPANIILTAFTAIAGSFLVTYVSTKARVLAHTQTDLAAEEQQPLITGTENGGVQNRTSYGTV</sequence>
<organism evidence="9 10">
    <name type="scientific">Talaromyces atroroseus</name>
    <dbReference type="NCBI Taxonomy" id="1441469"/>
    <lineage>
        <taxon>Eukaryota</taxon>
        <taxon>Fungi</taxon>
        <taxon>Dikarya</taxon>
        <taxon>Ascomycota</taxon>
        <taxon>Pezizomycotina</taxon>
        <taxon>Eurotiomycetes</taxon>
        <taxon>Eurotiomycetidae</taxon>
        <taxon>Eurotiales</taxon>
        <taxon>Trichocomaceae</taxon>
        <taxon>Talaromyces</taxon>
        <taxon>Talaromyces sect. Trachyspermi</taxon>
    </lineage>
</organism>
<evidence type="ECO:0000256" key="1">
    <source>
        <dbReference type="ARBA" id="ARBA00004141"/>
    </source>
</evidence>
<dbReference type="Proteomes" id="UP000214365">
    <property type="component" value="Unassembled WGS sequence"/>
</dbReference>
<reference evidence="9 10" key="1">
    <citation type="submission" date="2015-06" db="EMBL/GenBank/DDBJ databases">
        <title>Talaromyces atroroseus IBT 11181 draft genome.</title>
        <authorList>
            <person name="Rasmussen K.B."/>
            <person name="Rasmussen S."/>
            <person name="Petersen B."/>
            <person name="Sicheritz-Ponten T."/>
            <person name="Mortensen U.H."/>
            <person name="Thrane U."/>
        </authorList>
    </citation>
    <scope>NUCLEOTIDE SEQUENCE [LARGE SCALE GENOMIC DNA]</scope>
    <source>
        <strain evidence="9 10">IBT 11181</strain>
    </source>
</reference>
<evidence type="ECO:0000256" key="7">
    <source>
        <dbReference type="SAM" id="MobiDB-lite"/>
    </source>
</evidence>
<feature type="transmembrane region" description="Helical" evidence="8">
    <location>
        <begin position="325"/>
        <end position="344"/>
    </location>
</feature>
<dbReference type="AlphaFoldDB" id="A0A1Q5QC72"/>
<comment type="subcellular location">
    <subcellularLocation>
        <location evidence="1">Membrane</location>
        <topology evidence="1">Multi-pass membrane protein</topology>
    </subcellularLocation>
</comment>
<dbReference type="PANTHER" id="PTHR20772:SF2">
    <property type="entry name" value="PROTEIN FMP42"/>
    <property type="match status" value="1"/>
</dbReference>
<dbReference type="GO" id="GO:0000329">
    <property type="term" value="C:fungal-type vacuole membrane"/>
    <property type="evidence" value="ECO:0007669"/>
    <property type="project" value="TreeGrafter"/>
</dbReference>
<feature type="transmembrane region" description="Helical" evidence="8">
    <location>
        <begin position="259"/>
        <end position="279"/>
    </location>
</feature>
<evidence type="ECO:0000256" key="6">
    <source>
        <dbReference type="ARBA" id="ARBA00023136"/>
    </source>
</evidence>
<name>A0A1Q5QC72_TALAT</name>
<evidence type="ECO:0000313" key="10">
    <source>
        <dbReference type="Proteomes" id="UP000214365"/>
    </source>
</evidence>